<accession>T0SB26</accession>
<keyword evidence="3" id="KW-1185">Reference proteome</keyword>
<evidence type="ECO:0000313" key="2">
    <source>
        <dbReference type="EMBL" id="EQC42578.1"/>
    </source>
</evidence>
<dbReference type="eggNOG" id="ENOG502SF74">
    <property type="taxonomic scope" value="Eukaryota"/>
</dbReference>
<dbReference type="VEuPathDB" id="FungiDB:SDRG_00308"/>
<feature type="compositionally biased region" description="Basic and acidic residues" evidence="1">
    <location>
        <begin position="1"/>
        <end position="12"/>
    </location>
</feature>
<sequence length="988" mass="111305">MGSKRGRDESTGKSRPYPSMMAAALPHRRHKPRSPSVLSPLEAFRTPHASIQQVWWAASHPKQEHLLSSLYAHNPRMFSVPALAAPLAHMNQDEIEATEVALAAAHCHPLTLPTSSSATLSTVSNGFALVPAHRLAQLERLEKTLQQQTATTSAQCVHLFQDTALSARLPVPYVVVAVHAMLDASVREIQAKRQAAMETIYVRPAALGLALANTTKHLRLFHLPKTAFGDAHIRRADQALAAERRTQAQLTSLEAEAHLHREQWHLAREDHLSTLHAAYNDAIERKADYIAYVDAALRYKPLLEDDFNATSRPGRLYAQRLRAATRRVEAFYSVYGPRRVARKHRAAAIFQALRRGQCVRRRYVPILCSYHVAMLRLMRRLVRGWRSVADRACRVRRIMAAFCASLQERTFHQWYRHAMTCRDAKNAKIKAKLARFWSSVRRTVFGAWRHYTWQRTRAERLFAAAVVQARGYYFRGWQHAVLDRRRARLEHRACTRLQATWRRVTSARQTARVKRTKVQAIRRLQAFGKSLAVRRNVRAVASAARQAAINAYVDFAVARNRALPMAAEVRRRRMESAAILRGQELAVTTHHALVQTKEGQMRLQREAKVKRAMSKISLFKYTLSVPDALDAASHEAVVAAVADARYAALHEFRRTYPPRFACVHPLDMDGTFPTDDTFYEHKCPGGLSVNMRMLILLLQNASPAMKARWITTSSSPDATAELWALYEASDRLLATSDATHRLVEKVLALPTQTLSKGSDVLNALLTLRKWFLDKSASVEALVSVAWTLRYASLTLLFDVVKEKIPPRDVEAKLERQRLVHADHFTAANQCCWTAWGAHAKRQLFAHRQRDAARALARCGTLAQQRVAVLHTARFRLRQVTATSLLRLWRHHADKKVAARAAATQMLTARTAHVLATFAPTRRKASAGLHHALVRAHRRLDGGIDMAVAGVLARTLHGVLRADDIAQKRRAACAELHGLASHARLLLSD</sequence>
<organism evidence="2 3">
    <name type="scientific">Saprolegnia diclina (strain VS20)</name>
    <dbReference type="NCBI Taxonomy" id="1156394"/>
    <lineage>
        <taxon>Eukaryota</taxon>
        <taxon>Sar</taxon>
        <taxon>Stramenopiles</taxon>
        <taxon>Oomycota</taxon>
        <taxon>Saprolegniomycetes</taxon>
        <taxon>Saprolegniales</taxon>
        <taxon>Saprolegniaceae</taxon>
        <taxon>Saprolegnia</taxon>
    </lineage>
</organism>
<dbReference type="RefSeq" id="XP_008604001.1">
    <property type="nucleotide sequence ID" value="XM_008605779.1"/>
</dbReference>
<dbReference type="Proteomes" id="UP000030762">
    <property type="component" value="Unassembled WGS sequence"/>
</dbReference>
<dbReference type="PROSITE" id="PS50096">
    <property type="entry name" value="IQ"/>
    <property type="match status" value="1"/>
</dbReference>
<dbReference type="InParanoid" id="T0SB26"/>
<evidence type="ECO:0000313" key="3">
    <source>
        <dbReference type="Proteomes" id="UP000030762"/>
    </source>
</evidence>
<dbReference type="AlphaFoldDB" id="T0SB26"/>
<dbReference type="OrthoDB" id="71205at2759"/>
<feature type="region of interest" description="Disordered" evidence="1">
    <location>
        <begin position="1"/>
        <end position="36"/>
    </location>
</feature>
<dbReference type="GeneID" id="19941035"/>
<protein>
    <submittedName>
        <fullName evidence="2">Uncharacterized protein</fullName>
    </submittedName>
</protein>
<name>T0SB26_SAPDV</name>
<dbReference type="EMBL" id="JH767132">
    <property type="protein sequence ID" value="EQC42578.1"/>
    <property type="molecule type" value="Genomic_DNA"/>
</dbReference>
<gene>
    <name evidence="2" type="ORF">SDRG_00308</name>
</gene>
<dbReference type="OMA" id="HIRRADQ"/>
<reference evidence="2 3" key="1">
    <citation type="submission" date="2012-04" db="EMBL/GenBank/DDBJ databases">
        <title>The Genome Sequence of Saprolegnia declina VS20.</title>
        <authorList>
            <consortium name="The Broad Institute Genome Sequencing Platform"/>
            <person name="Russ C."/>
            <person name="Nusbaum C."/>
            <person name="Tyler B."/>
            <person name="van West P."/>
            <person name="Dieguez-Uribeondo J."/>
            <person name="de Bruijn I."/>
            <person name="Tripathy S."/>
            <person name="Jiang R."/>
            <person name="Young S.K."/>
            <person name="Zeng Q."/>
            <person name="Gargeya S."/>
            <person name="Fitzgerald M."/>
            <person name="Haas B."/>
            <person name="Abouelleil A."/>
            <person name="Alvarado L."/>
            <person name="Arachchi H.M."/>
            <person name="Berlin A."/>
            <person name="Chapman S.B."/>
            <person name="Goldberg J."/>
            <person name="Griggs A."/>
            <person name="Gujja S."/>
            <person name="Hansen M."/>
            <person name="Howarth C."/>
            <person name="Imamovic A."/>
            <person name="Larimer J."/>
            <person name="McCowen C."/>
            <person name="Montmayeur A."/>
            <person name="Murphy C."/>
            <person name="Neiman D."/>
            <person name="Pearson M."/>
            <person name="Priest M."/>
            <person name="Roberts A."/>
            <person name="Saif S."/>
            <person name="Shea T."/>
            <person name="Sisk P."/>
            <person name="Sykes S."/>
            <person name="Wortman J."/>
            <person name="Nusbaum C."/>
            <person name="Birren B."/>
        </authorList>
    </citation>
    <scope>NUCLEOTIDE SEQUENCE [LARGE SCALE GENOMIC DNA]</scope>
    <source>
        <strain evidence="2 3">VS20</strain>
    </source>
</reference>
<evidence type="ECO:0000256" key="1">
    <source>
        <dbReference type="SAM" id="MobiDB-lite"/>
    </source>
</evidence>
<proteinExistence type="predicted"/>